<dbReference type="Pfam" id="PF00534">
    <property type="entry name" value="Glycos_transf_1"/>
    <property type="match status" value="1"/>
</dbReference>
<reference evidence="4 5" key="1">
    <citation type="submission" date="2018-01" db="EMBL/GenBank/DDBJ databases">
        <title>Co-occurrence of chitin degradation, pigmentation and bioactivity in marine Pseudoalteromonas.</title>
        <authorList>
            <person name="Paulsen S."/>
            <person name="Gram L."/>
            <person name="Machado H."/>
        </authorList>
    </citation>
    <scope>NUCLEOTIDE SEQUENCE [LARGE SCALE GENOMIC DNA]</scope>
    <source>
        <strain evidence="4 5">S1946</strain>
    </source>
</reference>
<dbReference type="SUPFAM" id="SSF53756">
    <property type="entry name" value="UDP-Glycosyltransferase/glycogen phosphorylase"/>
    <property type="match status" value="1"/>
</dbReference>
<dbReference type="PANTHER" id="PTHR46401">
    <property type="entry name" value="GLYCOSYLTRANSFERASE WBBK-RELATED"/>
    <property type="match status" value="1"/>
</dbReference>
<dbReference type="Gene3D" id="3.40.50.2000">
    <property type="entry name" value="Glycogen Phosphorylase B"/>
    <property type="match status" value="2"/>
</dbReference>
<proteinExistence type="predicted"/>
<feature type="domain" description="Glycosyltransferase subfamily 4-like N-terminal" evidence="3">
    <location>
        <begin position="18"/>
        <end position="192"/>
    </location>
</feature>
<evidence type="ECO:0000259" key="2">
    <source>
        <dbReference type="Pfam" id="PF00534"/>
    </source>
</evidence>
<dbReference type="CDD" id="cd03794">
    <property type="entry name" value="GT4_WbuB-like"/>
    <property type="match status" value="1"/>
</dbReference>
<dbReference type="GO" id="GO:0016757">
    <property type="term" value="F:glycosyltransferase activity"/>
    <property type="evidence" value="ECO:0007669"/>
    <property type="project" value="InterPro"/>
</dbReference>
<evidence type="ECO:0000256" key="1">
    <source>
        <dbReference type="ARBA" id="ARBA00022679"/>
    </source>
</evidence>
<dbReference type="PANTHER" id="PTHR46401:SF2">
    <property type="entry name" value="GLYCOSYLTRANSFERASE WBBK-RELATED"/>
    <property type="match status" value="1"/>
</dbReference>
<evidence type="ECO:0000313" key="4">
    <source>
        <dbReference type="EMBL" id="RZM81183.1"/>
    </source>
</evidence>
<dbReference type="InterPro" id="IPR001296">
    <property type="entry name" value="Glyco_trans_1"/>
</dbReference>
<keyword evidence="1 4" id="KW-0808">Transferase</keyword>
<dbReference type="RefSeq" id="WP_130244872.1">
    <property type="nucleotide sequence ID" value="NZ_PPUZ01000024.1"/>
</dbReference>
<dbReference type="AlphaFoldDB" id="A0A4Q7EDL5"/>
<feature type="domain" description="Glycosyl transferase family 1" evidence="2">
    <location>
        <begin position="215"/>
        <end position="374"/>
    </location>
</feature>
<comment type="caution">
    <text evidence="4">The sequence shown here is derived from an EMBL/GenBank/DDBJ whole genome shotgun (WGS) entry which is preliminary data.</text>
</comment>
<dbReference type="EMBL" id="PPUZ01000024">
    <property type="protein sequence ID" value="RZM81183.1"/>
    <property type="molecule type" value="Genomic_DNA"/>
</dbReference>
<dbReference type="InterPro" id="IPR028098">
    <property type="entry name" value="Glyco_trans_4-like_N"/>
</dbReference>
<name>A0A4Q7EDL5_9GAMM</name>
<accession>A0A4Q7EDL5</accession>
<dbReference type="Pfam" id="PF13579">
    <property type="entry name" value="Glyco_trans_4_4"/>
    <property type="match status" value="1"/>
</dbReference>
<protein>
    <submittedName>
        <fullName evidence="4">Glycosyltransferase WbuB</fullName>
    </submittedName>
</protein>
<dbReference type="Proteomes" id="UP000292345">
    <property type="component" value="Unassembled WGS sequence"/>
</dbReference>
<dbReference type="GO" id="GO:0009103">
    <property type="term" value="P:lipopolysaccharide biosynthetic process"/>
    <property type="evidence" value="ECO:0007669"/>
    <property type="project" value="TreeGrafter"/>
</dbReference>
<sequence>MHILYLHQYFATPESKTGTRSYEMAKRFVAKGHNVTFVTSSAAFPQSYTFRSGWNEVDIEGIKLFVLHLDYSNNDSFISRIWKFVYFSIRSIFKSLSIKADVVLATSTPLTIAIPGLIYSKFKRRPLVFEVRDLWPELPIATGVIKNKLLIKLAEWLERFTYKNSKRLIGLSPGMCEGIKSKGISDNRITLATNSCDTDLFDVCDTVGVKYLESKLDFVKGRKLIVYTGTFGLINKVGYLVKLAKIAKKEYPSLCFVAIGSGMEKDQVIKEAAEAGVLNENLYILPPVPKTEIVGLLSAADLSLSLFGPVKAMWHNSANKLFDALASKTPIAINYGGWQEEFIKEHKCGLILDPNDASKSAATIDQFLNSNSEYELAVESCKTLAYEHFSRDIMAERVEGALQEAIES</sequence>
<evidence type="ECO:0000313" key="5">
    <source>
        <dbReference type="Proteomes" id="UP000292345"/>
    </source>
</evidence>
<organism evidence="4 5">
    <name type="scientific">Pseudoalteromonas rubra</name>
    <dbReference type="NCBI Taxonomy" id="43658"/>
    <lineage>
        <taxon>Bacteria</taxon>
        <taxon>Pseudomonadati</taxon>
        <taxon>Pseudomonadota</taxon>
        <taxon>Gammaproteobacteria</taxon>
        <taxon>Alteromonadales</taxon>
        <taxon>Pseudoalteromonadaceae</taxon>
        <taxon>Pseudoalteromonas</taxon>
    </lineage>
</organism>
<gene>
    <name evidence="4" type="ORF">C3B51_09345</name>
</gene>
<evidence type="ECO:0000259" key="3">
    <source>
        <dbReference type="Pfam" id="PF13579"/>
    </source>
</evidence>